<keyword evidence="4 7" id="KW-1133">Transmembrane helix</keyword>
<evidence type="ECO:0000256" key="7">
    <source>
        <dbReference type="SAM" id="Phobius"/>
    </source>
</evidence>
<dbReference type="AlphaFoldDB" id="A0A4D4JA95"/>
<evidence type="ECO:0000256" key="2">
    <source>
        <dbReference type="ARBA" id="ARBA00022475"/>
    </source>
</evidence>
<proteinExistence type="predicted"/>
<evidence type="ECO:0000256" key="6">
    <source>
        <dbReference type="SAM" id="MobiDB-lite"/>
    </source>
</evidence>
<evidence type="ECO:0000256" key="1">
    <source>
        <dbReference type="ARBA" id="ARBA00004651"/>
    </source>
</evidence>
<dbReference type="InterPro" id="IPR019108">
    <property type="entry name" value="Caa3_assmbl_CtaG-rel"/>
</dbReference>
<reference evidence="9" key="1">
    <citation type="submission" date="2019-04" db="EMBL/GenBank/DDBJ databases">
        <title>Draft genome sequence of Pseudonocardiaceae bacterium SL3-2-4.</title>
        <authorList>
            <person name="Ningsih F."/>
            <person name="Yokota A."/>
            <person name="Sakai Y."/>
            <person name="Nanatani K."/>
            <person name="Yabe S."/>
            <person name="Oetari A."/>
            <person name="Sjamsuridzal W."/>
        </authorList>
    </citation>
    <scope>NUCLEOTIDE SEQUENCE [LARGE SCALE GENOMIC DNA]</scope>
    <source>
        <strain evidence="9">SL3-2-4</strain>
    </source>
</reference>
<evidence type="ECO:0000256" key="3">
    <source>
        <dbReference type="ARBA" id="ARBA00022692"/>
    </source>
</evidence>
<keyword evidence="2" id="KW-1003">Cell membrane</keyword>
<keyword evidence="9" id="KW-1185">Reference proteome</keyword>
<keyword evidence="5 7" id="KW-0472">Membrane</keyword>
<feature type="transmembrane region" description="Helical" evidence="7">
    <location>
        <begin position="251"/>
        <end position="272"/>
    </location>
</feature>
<dbReference type="EMBL" id="BJFL01000015">
    <property type="protein sequence ID" value="GDY31598.1"/>
    <property type="molecule type" value="Genomic_DNA"/>
</dbReference>
<feature type="transmembrane region" description="Helical" evidence="7">
    <location>
        <begin position="61"/>
        <end position="83"/>
    </location>
</feature>
<keyword evidence="3 7" id="KW-0812">Transmembrane</keyword>
<dbReference type="Proteomes" id="UP000298860">
    <property type="component" value="Unassembled WGS sequence"/>
</dbReference>
<comment type="caution">
    <text evidence="8">The sequence shown here is derived from an EMBL/GenBank/DDBJ whole genome shotgun (WGS) entry which is preliminary data.</text>
</comment>
<dbReference type="RefSeq" id="WP_137814655.1">
    <property type="nucleotide sequence ID" value="NZ_BJFL01000015.1"/>
</dbReference>
<feature type="transmembrane region" description="Helical" evidence="7">
    <location>
        <begin position="174"/>
        <end position="191"/>
    </location>
</feature>
<dbReference type="OrthoDB" id="4528950at2"/>
<accession>A0A4D4JA95</accession>
<protein>
    <recommendedName>
        <fullName evidence="10">Cytochrome c oxidase assembly protein</fullName>
    </recommendedName>
</protein>
<evidence type="ECO:0000313" key="9">
    <source>
        <dbReference type="Proteomes" id="UP000298860"/>
    </source>
</evidence>
<dbReference type="Pfam" id="PF09678">
    <property type="entry name" value="Caa3_CtaG"/>
    <property type="match status" value="1"/>
</dbReference>
<dbReference type="GO" id="GO:0005886">
    <property type="term" value="C:plasma membrane"/>
    <property type="evidence" value="ECO:0007669"/>
    <property type="project" value="UniProtKB-SubCell"/>
</dbReference>
<feature type="transmembrane region" description="Helical" evidence="7">
    <location>
        <begin position="95"/>
        <end position="119"/>
    </location>
</feature>
<feature type="transmembrane region" description="Helical" evidence="7">
    <location>
        <begin position="203"/>
        <end position="231"/>
    </location>
</feature>
<sequence>MTPIVLLAGRSGPPPLTAGTLVTSWTPDPVILVVVLLAGGGYAWGVRRLRRRGRRWSRARVAFFQGFGLGSLVLATMSFLGAYQDVLFSLRAVQVIVLLMVTPLALALGAPVTLVLELLPERARRRAETMLRGHAARVLTFPAVPSVLLIATPWLLYFTAWYPAVLRSAALDELLKVVLLTVGFLYFYSRLQLDPVPRQYPHLLSLWITLVEVVFDAALGLTLWLGGHLVAADYYQALGRIWGPNLRTDQILGAGALWLIGDLAGLPFVGALTHQMVRQDERQAAEIDSQLDEEAAAARRSSPQGEPDQGPEMMRPWWENDPVLAERFRRR</sequence>
<evidence type="ECO:0000313" key="8">
    <source>
        <dbReference type="EMBL" id="GDY31598.1"/>
    </source>
</evidence>
<organism evidence="8 9">
    <name type="scientific">Gandjariella thermophila</name>
    <dbReference type="NCBI Taxonomy" id="1931992"/>
    <lineage>
        <taxon>Bacteria</taxon>
        <taxon>Bacillati</taxon>
        <taxon>Actinomycetota</taxon>
        <taxon>Actinomycetes</taxon>
        <taxon>Pseudonocardiales</taxon>
        <taxon>Pseudonocardiaceae</taxon>
        <taxon>Gandjariella</taxon>
    </lineage>
</organism>
<feature type="transmembrane region" description="Helical" evidence="7">
    <location>
        <begin position="139"/>
        <end position="162"/>
    </location>
</feature>
<evidence type="ECO:0000256" key="4">
    <source>
        <dbReference type="ARBA" id="ARBA00022989"/>
    </source>
</evidence>
<comment type="subcellular location">
    <subcellularLocation>
        <location evidence="1">Cell membrane</location>
        <topology evidence="1">Multi-pass membrane protein</topology>
    </subcellularLocation>
</comment>
<gene>
    <name evidence="8" type="ORF">GTS_32310</name>
</gene>
<evidence type="ECO:0008006" key="10">
    <source>
        <dbReference type="Google" id="ProtNLM"/>
    </source>
</evidence>
<feature type="transmembrane region" description="Helical" evidence="7">
    <location>
        <begin position="30"/>
        <end position="49"/>
    </location>
</feature>
<name>A0A4D4JA95_9PSEU</name>
<feature type="region of interest" description="Disordered" evidence="6">
    <location>
        <begin position="288"/>
        <end position="319"/>
    </location>
</feature>
<evidence type="ECO:0000256" key="5">
    <source>
        <dbReference type="ARBA" id="ARBA00023136"/>
    </source>
</evidence>